<evidence type="ECO:0000313" key="2">
    <source>
        <dbReference type="EMBL" id="MBK1620699.1"/>
    </source>
</evidence>
<keyword evidence="2" id="KW-0547">Nucleotide-binding</keyword>
<feature type="domain" description="AAA+ ATPase" evidence="1">
    <location>
        <begin position="77"/>
        <end position="204"/>
    </location>
</feature>
<evidence type="ECO:0000313" key="3">
    <source>
        <dbReference type="Proteomes" id="UP001138768"/>
    </source>
</evidence>
<dbReference type="GO" id="GO:0006260">
    <property type="term" value="P:DNA replication"/>
    <property type="evidence" value="ECO:0007669"/>
    <property type="project" value="TreeGrafter"/>
</dbReference>
<protein>
    <submittedName>
        <fullName evidence="2">ATP-binding protein</fullName>
    </submittedName>
</protein>
<dbReference type="SMART" id="SM00382">
    <property type="entry name" value="AAA"/>
    <property type="match status" value="1"/>
</dbReference>
<accession>A0A9X1B614</accession>
<dbReference type="PANTHER" id="PTHR30050">
    <property type="entry name" value="CHROMOSOMAL REPLICATION INITIATOR PROTEIN DNAA"/>
    <property type="match status" value="1"/>
</dbReference>
<dbReference type="InterPro" id="IPR027417">
    <property type="entry name" value="P-loop_NTPase"/>
</dbReference>
<dbReference type="GO" id="GO:0005524">
    <property type="term" value="F:ATP binding"/>
    <property type="evidence" value="ECO:0007669"/>
    <property type="project" value="UniProtKB-KW"/>
</dbReference>
<dbReference type="Gene3D" id="3.40.50.300">
    <property type="entry name" value="P-loop containing nucleotide triphosphate hydrolases"/>
    <property type="match status" value="1"/>
</dbReference>
<organism evidence="2 3">
    <name type="scientific">Lamprobacter modestohalophilus</name>
    <dbReference type="NCBI Taxonomy" id="1064514"/>
    <lineage>
        <taxon>Bacteria</taxon>
        <taxon>Pseudomonadati</taxon>
        <taxon>Pseudomonadota</taxon>
        <taxon>Gammaproteobacteria</taxon>
        <taxon>Chromatiales</taxon>
        <taxon>Chromatiaceae</taxon>
        <taxon>Lamprobacter</taxon>
    </lineage>
</organism>
<keyword evidence="2" id="KW-0067">ATP-binding</keyword>
<dbReference type="PANTHER" id="PTHR30050:SF4">
    <property type="entry name" value="ATP-BINDING PROTEIN RV3427C IN INSERTION SEQUENCE-RELATED"/>
    <property type="match status" value="1"/>
</dbReference>
<dbReference type="InterPro" id="IPR003593">
    <property type="entry name" value="AAA+_ATPase"/>
</dbReference>
<sequence>MSAEALAEHSRAEVRKLLAERQEAAQRRLEVALGRSGIPPRFQGKTFADYQTRVPQQQRAREVCKTYAERFVALGGMSDNLLLLGGPGTGKTHLACAILAQVIRAGHTGLFMTAYEALSTLRESYGPQALRSEREAMALLSDPELLVLDELGLAIGRDATRQALLFQVLNARYGQQRATIVLGNLRLSELTQFLGERIVDRLCDGASPVVSFNWPSHRRLRVINGTEVSE</sequence>
<gene>
    <name evidence="2" type="ORF">CKO42_20145</name>
</gene>
<dbReference type="InterPro" id="IPR002611">
    <property type="entry name" value="IstB_ATP-bd"/>
</dbReference>
<dbReference type="PIRSF" id="PIRSF003073">
    <property type="entry name" value="DNAC_TnpB_IstB"/>
    <property type="match status" value="1"/>
</dbReference>
<dbReference type="AlphaFoldDB" id="A0A9X1B614"/>
<name>A0A9X1B614_9GAMM</name>
<comment type="caution">
    <text evidence="2">The sequence shown here is derived from an EMBL/GenBank/DDBJ whole genome shotgun (WGS) entry which is preliminary data.</text>
</comment>
<proteinExistence type="predicted"/>
<dbReference type="EMBL" id="NRRY01000046">
    <property type="protein sequence ID" value="MBK1620699.1"/>
    <property type="molecule type" value="Genomic_DNA"/>
</dbReference>
<reference evidence="2 3" key="1">
    <citation type="journal article" date="2020" name="Microorganisms">
        <title>Osmotic Adaptation and Compatible Solute Biosynthesis of Phototrophic Bacteria as Revealed from Genome Analyses.</title>
        <authorList>
            <person name="Imhoff J.F."/>
            <person name="Rahn T."/>
            <person name="Kunzel S."/>
            <person name="Keller A."/>
            <person name="Neulinger S.C."/>
        </authorList>
    </citation>
    <scope>NUCLEOTIDE SEQUENCE [LARGE SCALE GENOMIC DNA]</scope>
    <source>
        <strain evidence="2 3">DSM 25653</strain>
    </source>
</reference>
<dbReference type="Proteomes" id="UP001138768">
    <property type="component" value="Unassembled WGS sequence"/>
</dbReference>
<dbReference type="SUPFAM" id="SSF52540">
    <property type="entry name" value="P-loop containing nucleoside triphosphate hydrolases"/>
    <property type="match status" value="1"/>
</dbReference>
<dbReference type="Pfam" id="PF01695">
    <property type="entry name" value="IstB_IS21"/>
    <property type="match status" value="1"/>
</dbReference>
<dbReference type="InterPro" id="IPR028350">
    <property type="entry name" value="DNAC/IstB-like"/>
</dbReference>
<keyword evidence="3" id="KW-1185">Reference proteome</keyword>
<evidence type="ECO:0000259" key="1">
    <source>
        <dbReference type="SMART" id="SM00382"/>
    </source>
</evidence>